<dbReference type="EMBL" id="JADNRY010000011">
    <property type="protein sequence ID" value="KAF9074792.1"/>
    <property type="molecule type" value="Genomic_DNA"/>
</dbReference>
<accession>A0A9P5UD45</accession>
<evidence type="ECO:0000313" key="2">
    <source>
        <dbReference type="Proteomes" id="UP000772434"/>
    </source>
</evidence>
<dbReference type="AlphaFoldDB" id="A0A9P5UD45"/>
<protein>
    <submittedName>
        <fullName evidence="1">Uncharacterized protein</fullName>
    </submittedName>
</protein>
<dbReference type="Proteomes" id="UP000772434">
    <property type="component" value="Unassembled WGS sequence"/>
</dbReference>
<evidence type="ECO:0000313" key="1">
    <source>
        <dbReference type="EMBL" id="KAF9074792.1"/>
    </source>
</evidence>
<organism evidence="1 2">
    <name type="scientific">Rhodocollybia butyracea</name>
    <dbReference type="NCBI Taxonomy" id="206335"/>
    <lineage>
        <taxon>Eukaryota</taxon>
        <taxon>Fungi</taxon>
        <taxon>Dikarya</taxon>
        <taxon>Basidiomycota</taxon>
        <taxon>Agaricomycotina</taxon>
        <taxon>Agaricomycetes</taxon>
        <taxon>Agaricomycetidae</taxon>
        <taxon>Agaricales</taxon>
        <taxon>Marasmiineae</taxon>
        <taxon>Omphalotaceae</taxon>
        <taxon>Rhodocollybia</taxon>
    </lineage>
</organism>
<name>A0A9P5UD45_9AGAR</name>
<gene>
    <name evidence="1" type="ORF">BDP27DRAFT_1415718</name>
</gene>
<comment type="caution">
    <text evidence="1">The sequence shown here is derived from an EMBL/GenBank/DDBJ whole genome shotgun (WGS) entry which is preliminary data.</text>
</comment>
<reference evidence="1" key="1">
    <citation type="submission" date="2020-11" db="EMBL/GenBank/DDBJ databases">
        <authorList>
            <consortium name="DOE Joint Genome Institute"/>
            <person name="Ahrendt S."/>
            <person name="Riley R."/>
            <person name="Andreopoulos W."/>
            <person name="Labutti K."/>
            <person name="Pangilinan J."/>
            <person name="Ruiz-Duenas F.J."/>
            <person name="Barrasa J.M."/>
            <person name="Sanchez-Garcia M."/>
            <person name="Camarero S."/>
            <person name="Miyauchi S."/>
            <person name="Serrano A."/>
            <person name="Linde D."/>
            <person name="Babiker R."/>
            <person name="Drula E."/>
            <person name="Ayuso-Fernandez I."/>
            <person name="Pacheco R."/>
            <person name="Padilla G."/>
            <person name="Ferreira P."/>
            <person name="Barriuso J."/>
            <person name="Kellner H."/>
            <person name="Castanera R."/>
            <person name="Alfaro M."/>
            <person name="Ramirez L."/>
            <person name="Pisabarro A.G."/>
            <person name="Kuo A."/>
            <person name="Tritt A."/>
            <person name="Lipzen A."/>
            <person name="He G."/>
            <person name="Yan M."/>
            <person name="Ng V."/>
            <person name="Cullen D."/>
            <person name="Martin F."/>
            <person name="Rosso M.-N."/>
            <person name="Henrissat B."/>
            <person name="Hibbett D."/>
            <person name="Martinez A.T."/>
            <person name="Grigoriev I.V."/>
        </authorList>
    </citation>
    <scope>NUCLEOTIDE SEQUENCE</scope>
    <source>
        <strain evidence="1">AH 40177</strain>
    </source>
</reference>
<keyword evidence="2" id="KW-1185">Reference proteome</keyword>
<sequence length="219" mass="24940">MSDEISLPETAAQLSEQSLQQPLSWKPLTWVFVGALVVTFCLRRGYKVYSTCFATKSLQKTADEIEDTLRRFRTNSLLGPDTGCNTGSSPIPRICGELTSQRWMLALELEERVMSIQETILDISLRLHYTQSIPGKATYKGKESFIRNIITDCLQGRIQAIRKTIGCRRELNTLKKEIEILEQTTRLEQLRWNLQLLQLRRSNSTSSKTSNSCISIPLP</sequence>
<dbReference type="OrthoDB" id="3019535at2759"/>
<proteinExistence type="predicted"/>